<dbReference type="AlphaFoldDB" id="A0A7G9FP82"/>
<evidence type="ECO:0000259" key="6">
    <source>
        <dbReference type="Pfam" id="PF14464"/>
    </source>
</evidence>
<protein>
    <submittedName>
        <fullName evidence="7">Mov34/MPN/PAD-1 family protein</fullName>
    </submittedName>
</protein>
<dbReference type="SUPFAM" id="SSF102712">
    <property type="entry name" value="JAB1/MPN domain"/>
    <property type="match status" value="1"/>
</dbReference>
<dbReference type="Pfam" id="PF14464">
    <property type="entry name" value="Prok-JAB"/>
    <property type="match status" value="1"/>
</dbReference>
<dbReference type="Proteomes" id="UP000515819">
    <property type="component" value="Chromosome"/>
</dbReference>
<dbReference type="KEGG" id="wcp:H9Q76_03530"/>
<dbReference type="GO" id="GO:0046872">
    <property type="term" value="F:metal ion binding"/>
    <property type="evidence" value="ECO:0007669"/>
    <property type="project" value="UniProtKB-KW"/>
</dbReference>
<dbReference type="InterPro" id="IPR028090">
    <property type="entry name" value="JAB_dom_prok"/>
</dbReference>
<evidence type="ECO:0000256" key="1">
    <source>
        <dbReference type="ARBA" id="ARBA00022670"/>
    </source>
</evidence>
<keyword evidence="1" id="KW-0645">Protease</keyword>
<dbReference type="GO" id="GO:0006508">
    <property type="term" value="P:proteolysis"/>
    <property type="evidence" value="ECO:0007669"/>
    <property type="project" value="UniProtKB-KW"/>
</dbReference>
<dbReference type="EMBL" id="CP060632">
    <property type="protein sequence ID" value="QNM00364.1"/>
    <property type="molecule type" value="Genomic_DNA"/>
</dbReference>
<accession>A0A7G9FP82</accession>
<dbReference type="Gene3D" id="3.40.140.10">
    <property type="entry name" value="Cytidine Deaminase, domain 2"/>
    <property type="match status" value="1"/>
</dbReference>
<evidence type="ECO:0000256" key="5">
    <source>
        <dbReference type="ARBA" id="ARBA00023049"/>
    </source>
</evidence>
<dbReference type="GO" id="GO:0008237">
    <property type="term" value="F:metallopeptidase activity"/>
    <property type="evidence" value="ECO:0007669"/>
    <property type="project" value="UniProtKB-KW"/>
</dbReference>
<evidence type="ECO:0000256" key="4">
    <source>
        <dbReference type="ARBA" id="ARBA00022833"/>
    </source>
</evidence>
<keyword evidence="8" id="KW-1185">Reference proteome</keyword>
<feature type="domain" description="JAB" evidence="6">
    <location>
        <begin position="22"/>
        <end position="113"/>
    </location>
</feature>
<reference evidence="7 8" key="1">
    <citation type="submission" date="2020-08" db="EMBL/GenBank/DDBJ databases">
        <authorList>
            <person name="Liu C."/>
            <person name="Sun Q."/>
        </authorList>
    </citation>
    <scope>NUCLEOTIDE SEQUENCE [LARGE SCALE GENOMIC DNA]</scope>
    <source>
        <strain evidence="7 8">NSJ-4</strain>
    </source>
</reference>
<evidence type="ECO:0000256" key="3">
    <source>
        <dbReference type="ARBA" id="ARBA00022801"/>
    </source>
</evidence>
<gene>
    <name evidence="7" type="ORF">H9Q76_03530</name>
</gene>
<evidence type="ECO:0000256" key="2">
    <source>
        <dbReference type="ARBA" id="ARBA00022723"/>
    </source>
</evidence>
<keyword evidence="5" id="KW-0482">Metalloprotease</keyword>
<dbReference type="RefSeq" id="WP_249321629.1">
    <property type="nucleotide sequence ID" value="NZ_CP060632.1"/>
</dbReference>
<evidence type="ECO:0000313" key="8">
    <source>
        <dbReference type="Proteomes" id="UP000515819"/>
    </source>
</evidence>
<name>A0A7G9FP82_9FIRM</name>
<proteinExistence type="predicted"/>
<sequence>MINKNILMTKEVYDQILDTIAVQPPETGGVLGRKNGIICKYFYDDNADINQYRYVPNVEKINTILDQWLKDDIEFAGIIHSHPEDVNELSYADIHYARKILQENSLEYVIFPLVVRKTFYMYLIKSNSIYQCGISVIDKIC</sequence>
<organism evidence="7 8">
    <name type="scientific">Wujia chipingensis</name>
    <dbReference type="NCBI Taxonomy" id="2763670"/>
    <lineage>
        <taxon>Bacteria</taxon>
        <taxon>Bacillati</taxon>
        <taxon>Bacillota</taxon>
        <taxon>Clostridia</taxon>
        <taxon>Lachnospirales</taxon>
        <taxon>Lachnospiraceae</taxon>
        <taxon>Wujia</taxon>
    </lineage>
</organism>
<evidence type="ECO:0000313" key="7">
    <source>
        <dbReference type="EMBL" id="QNM00364.1"/>
    </source>
</evidence>
<keyword evidence="3" id="KW-0378">Hydrolase</keyword>
<keyword evidence="4" id="KW-0862">Zinc</keyword>
<keyword evidence="2" id="KW-0479">Metal-binding</keyword>